<comment type="caution">
    <text evidence="5">The sequence shown here is derived from an EMBL/GenBank/DDBJ whole genome shotgun (WGS) entry which is preliminary data.</text>
</comment>
<evidence type="ECO:0000256" key="1">
    <source>
        <dbReference type="ARBA" id="ARBA00004127"/>
    </source>
</evidence>
<dbReference type="InterPro" id="IPR000620">
    <property type="entry name" value="EamA_dom"/>
</dbReference>
<gene>
    <name evidence="5" type="ORF">Q8G35_26865</name>
</gene>
<dbReference type="PANTHER" id="PTHR12715:SF4">
    <property type="entry name" value="EAMA DOMAIN-CONTAINING PROTEIN"/>
    <property type="match status" value="1"/>
</dbReference>
<dbReference type="InterPro" id="IPR037185">
    <property type="entry name" value="EmrE-like"/>
</dbReference>
<keyword evidence="3" id="KW-0812">Transmembrane</keyword>
<feature type="transmembrane region" description="Helical" evidence="3">
    <location>
        <begin position="89"/>
        <end position="113"/>
    </location>
</feature>
<evidence type="ECO:0000259" key="4">
    <source>
        <dbReference type="Pfam" id="PF00892"/>
    </source>
</evidence>
<evidence type="ECO:0000256" key="3">
    <source>
        <dbReference type="SAM" id="Phobius"/>
    </source>
</evidence>
<feature type="transmembrane region" description="Helical" evidence="3">
    <location>
        <begin position="120"/>
        <end position="139"/>
    </location>
</feature>
<evidence type="ECO:0000313" key="5">
    <source>
        <dbReference type="EMBL" id="MDP1421880.1"/>
    </source>
</evidence>
<feature type="transmembrane region" description="Helical" evidence="3">
    <location>
        <begin position="36"/>
        <end position="54"/>
    </location>
</feature>
<proteinExistence type="inferred from homology"/>
<feature type="transmembrane region" description="Helical" evidence="3">
    <location>
        <begin position="174"/>
        <end position="195"/>
    </location>
</feature>
<feature type="transmembrane region" description="Helical" evidence="3">
    <location>
        <begin position="210"/>
        <end position="232"/>
    </location>
</feature>
<name>A0AA90P5C2_9BACI</name>
<feature type="transmembrane region" description="Helical" evidence="3">
    <location>
        <begin position="66"/>
        <end position="83"/>
    </location>
</feature>
<keyword evidence="3" id="KW-0472">Membrane</keyword>
<dbReference type="SUPFAM" id="SSF103481">
    <property type="entry name" value="Multidrug resistance efflux transporter EmrE"/>
    <property type="match status" value="2"/>
</dbReference>
<dbReference type="RefSeq" id="WP_305162863.1">
    <property type="nucleotide sequence ID" value="NZ_JAUUTP010000054.1"/>
</dbReference>
<feature type="domain" description="EamA" evidence="4">
    <location>
        <begin position="7"/>
        <end position="137"/>
    </location>
</feature>
<dbReference type="AlphaFoldDB" id="A0AA90P5C2"/>
<evidence type="ECO:0000313" key="6">
    <source>
        <dbReference type="Proteomes" id="UP001178277"/>
    </source>
</evidence>
<feature type="transmembrane region" description="Helical" evidence="3">
    <location>
        <begin position="266"/>
        <end position="284"/>
    </location>
</feature>
<dbReference type="Pfam" id="PF00892">
    <property type="entry name" value="EamA"/>
    <property type="match status" value="2"/>
</dbReference>
<feature type="transmembrane region" description="Helical" evidence="3">
    <location>
        <begin position="244"/>
        <end position="260"/>
    </location>
</feature>
<feature type="domain" description="EamA" evidence="4">
    <location>
        <begin position="149"/>
        <end position="283"/>
    </location>
</feature>
<protein>
    <submittedName>
        <fullName evidence="5">DMT family transporter</fullName>
    </submittedName>
</protein>
<evidence type="ECO:0000256" key="2">
    <source>
        <dbReference type="ARBA" id="ARBA00007362"/>
    </source>
</evidence>
<comment type="subcellular location">
    <subcellularLocation>
        <location evidence="1">Endomembrane system</location>
        <topology evidence="1">Multi-pass membrane protein</topology>
    </subcellularLocation>
</comment>
<dbReference type="Proteomes" id="UP001178277">
    <property type="component" value="Unassembled WGS sequence"/>
</dbReference>
<dbReference type="PANTHER" id="PTHR12715">
    <property type="entry name" value="TRANSPORTER, DRUG/METABOLITE EXPORTER FAMILY"/>
    <property type="match status" value="1"/>
</dbReference>
<dbReference type="InterPro" id="IPR052756">
    <property type="entry name" value="Alkyne_AA_exporter"/>
</dbReference>
<dbReference type="EMBL" id="JAUUTP010000054">
    <property type="protein sequence ID" value="MDP1421880.1"/>
    <property type="molecule type" value="Genomic_DNA"/>
</dbReference>
<comment type="similarity">
    <text evidence="2">Belongs to the EamA transporter family.</text>
</comment>
<keyword evidence="3" id="KW-1133">Transmembrane helix</keyword>
<feature type="transmembrane region" description="Helical" evidence="3">
    <location>
        <begin position="145"/>
        <end position="167"/>
    </location>
</feature>
<sequence>MLNLKLIFAHLITIILWASAFPGIRVALTAYSPEHVSLLRLLIGSLILILVAVIQGIRLPEVKDVPIILLLGFLGFAVYQTALNYGEQTISAGVASLLVSTTPIFTALLAFLFFREKFGFWGWVGSLLGFSGMAFIFLGGSTERFSFNIGIILVLVASLSESIYFVFQNVYLKKYGFVTFTIYTIWSGTIFMMIFSPGLGEAIIHAPIDITLVVIYLGIFPTVIPYFTLAYITSRTGASEATSSLYLTPVISFLIAWFWLGELPTTYAVIGGLITLSGVFLSNMSKHKLIGGNSNGNISSYD</sequence>
<accession>A0AA90P5C2</accession>
<dbReference type="GO" id="GO:0016020">
    <property type="term" value="C:membrane"/>
    <property type="evidence" value="ECO:0007669"/>
    <property type="project" value="InterPro"/>
</dbReference>
<reference evidence="5" key="1">
    <citation type="submission" date="2023-07" db="EMBL/GenBank/DDBJ databases">
        <title>Murine gut Bacillus species.</title>
        <authorList>
            <person name="Gutman E."/>
            <person name="Hashuel R."/>
            <person name="Litvak Y."/>
        </authorList>
    </citation>
    <scope>NUCLEOTIDE SEQUENCE</scope>
    <source>
        <strain evidence="5">RU283</strain>
    </source>
</reference>
<organism evidence="5 6">
    <name type="scientific">Peribacillus simplex</name>
    <dbReference type="NCBI Taxonomy" id="1478"/>
    <lineage>
        <taxon>Bacteria</taxon>
        <taxon>Bacillati</taxon>
        <taxon>Bacillota</taxon>
        <taxon>Bacilli</taxon>
        <taxon>Bacillales</taxon>
        <taxon>Bacillaceae</taxon>
        <taxon>Peribacillus</taxon>
    </lineage>
</organism>